<dbReference type="AlphaFoldDB" id="A0A1E2ZZS2"/>
<dbReference type="CDD" id="cd19589">
    <property type="entry name" value="serpin_tengpin-like"/>
    <property type="match status" value="1"/>
</dbReference>
<feature type="compositionally biased region" description="Basic and acidic residues" evidence="2">
    <location>
        <begin position="98"/>
        <end position="115"/>
    </location>
</feature>
<dbReference type="GO" id="GO:0004867">
    <property type="term" value="F:serine-type endopeptidase inhibitor activity"/>
    <property type="evidence" value="ECO:0007669"/>
    <property type="project" value="InterPro"/>
</dbReference>
<comment type="similarity">
    <text evidence="1">Belongs to the serpin family.</text>
</comment>
<sequence length="462" mass="51199">MTAIIIGEGESFYRKGTVMKKTQFEKKKKFRRLAAVSLALCMAAVGMACGNGEAVSSSTEDLTSKYRSEAASQEDVPIEETFAISYLDFSLQLLRDSRTSGEQKKTEGGEEDKASRGSNTMVSPLSVLTALEMTRGGAGKDTLRQMGETMYPGIDPEEGRKELLSWCRQLPDGKGGQMSMANSIWFNNRNEDFVPNEEFLEKNAKEWKAQIYGAPFDQTTLKDLNSWVEKNTDGMITNILDEIPEAAIMYLVNAVAFDGKWEKPYESYQVHDTDFYPEDGSEAEVPMMYSEESRFLKDEHSAGFVKPYVTGYSFVALLPEEGLALEDYLNQLSGEGFLRMMEEEEQMAVSAGMPKFKADTSLELSEILSGMGMPLAFDAELADFSGIGSCGDLTIHIDRVIHKTHIDVDELGTKAGAATVVEMLAEGAMMQMETVILDRPFLYAIVDENTKLPVFIGTVEKP</sequence>
<evidence type="ECO:0000256" key="2">
    <source>
        <dbReference type="SAM" id="MobiDB-lite"/>
    </source>
</evidence>
<evidence type="ECO:0000259" key="3">
    <source>
        <dbReference type="SMART" id="SM00093"/>
    </source>
</evidence>
<dbReference type="InterPro" id="IPR042185">
    <property type="entry name" value="Serpin_sf_2"/>
</dbReference>
<gene>
    <name evidence="4" type="ORF">BEI61_05994</name>
</gene>
<dbReference type="EMBL" id="MCGH01000005">
    <property type="protein sequence ID" value="ODM01995.1"/>
    <property type="molecule type" value="Genomic_DNA"/>
</dbReference>
<dbReference type="InterPro" id="IPR000215">
    <property type="entry name" value="Serpin_fam"/>
</dbReference>
<organism evidence="4 5">
    <name type="scientific">Eisenbergiella tayi</name>
    <dbReference type="NCBI Taxonomy" id="1432052"/>
    <lineage>
        <taxon>Bacteria</taxon>
        <taxon>Bacillati</taxon>
        <taxon>Bacillota</taxon>
        <taxon>Clostridia</taxon>
        <taxon>Lachnospirales</taxon>
        <taxon>Lachnospiraceae</taxon>
        <taxon>Eisenbergiella</taxon>
    </lineage>
</organism>
<dbReference type="PATRIC" id="fig|1432052.4.peg.6633"/>
<dbReference type="InterPro" id="IPR042178">
    <property type="entry name" value="Serpin_sf_1"/>
</dbReference>
<reference evidence="4 5" key="1">
    <citation type="submission" date="2016-07" db="EMBL/GenBank/DDBJ databases">
        <title>Characterization of isolates of Eisenbergiella tayi derived from blood cultures, using whole genome sequencing.</title>
        <authorList>
            <person name="Burdz T."/>
            <person name="Wiebe D."/>
            <person name="Huynh C."/>
            <person name="Bernard K."/>
        </authorList>
    </citation>
    <scope>NUCLEOTIDE SEQUENCE [LARGE SCALE GENOMIC DNA]</scope>
    <source>
        <strain evidence="4 5">NML 110608</strain>
    </source>
</reference>
<evidence type="ECO:0000313" key="4">
    <source>
        <dbReference type="EMBL" id="ODM01995.1"/>
    </source>
</evidence>
<name>A0A1E2ZZS2_9FIRM</name>
<dbReference type="SMART" id="SM00093">
    <property type="entry name" value="SERPIN"/>
    <property type="match status" value="1"/>
</dbReference>
<proteinExistence type="inferred from homology"/>
<dbReference type="InterPro" id="IPR023796">
    <property type="entry name" value="Serpin_dom"/>
</dbReference>
<dbReference type="Proteomes" id="UP000094067">
    <property type="component" value="Unassembled WGS sequence"/>
</dbReference>
<dbReference type="Gene3D" id="3.30.497.10">
    <property type="entry name" value="Antithrombin, subunit I, domain 2"/>
    <property type="match status" value="1"/>
</dbReference>
<comment type="caution">
    <text evidence="4">The sequence shown here is derived from an EMBL/GenBank/DDBJ whole genome shotgun (WGS) entry which is preliminary data.</text>
</comment>
<evidence type="ECO:0000256" key="1">
    <source>
        <dbReference type="RuleBase" id="RU000411"/>
    </source>
</evidence>
<evidence type="ECO:0000313" key="5">
    <source>
        <dbReference type="Proteomes" id="UP000094067"/>
    </source>
</evidence>
<accession>A0A1E2ZZS2</accession>
<dbReference type="PANTHER" id="PTHR11461:SF211">
    <property type="entry name" value="GH10112P-RELATED"/>
    <property type="match status" value="1"/>
</dbReference>
<dbReference type="SUPFAM" id="SSF56574">
    <property type="entry name" value="Serpins"/>
    <property type="match status" value="1"/>
</dbReference>
<feature type="region of interest" description="Disordered" evidence="2">
    <location>
        <begin position="98"/>
        <end position="119"/>
    </location>
</feature>
<feature type="domain" description="Serpin" evidence="3">
    <location>
        <begin position="113"/>
        <end position="462"/>
    </location>
</feature>
<dbReference type="InterPro" id="IPR036186">
    <property type="entry name" value="Serpin_sf"/>
</dbReference>
<dbReference type="PANTHER" id="PTHR11461">
    <property type="entry name" value="SERINE PROTEASE INHIBITOR, SERPIN"/>
    <property type="match status" value="1"/>
</dbReference>
<dbReference type="InterPro" id="IPR023795">
    <property type="entry name" value="Serpin_CS"/>
</dbReference>
<protein>
    <submittedName>
        <fullName evidence="4">Serpin (Serine protease inhibitor)</fullName>
    </submittedName>
</protein>
<dbReference type="PROSITE" id="PS00284">
    <property type="entry name" value="SERPIN"/>
    <property type="match status" value="1"/>
</dbReference>
<dbReference type="Gene3D" id="2.30.39.10">
    <property type="entry name" value="Alpha-1-antitrypsin, domain 1"/>
    <property type="match status" value="1"/>
</dbReference>
<dbReference type="GO" id="GO:0005615">
    <property type="term" value="C:extracellular space"/>
    <property type="evidence" value="ECO:0007669"/>
    <property type="project" value="InterPro"/>
</dbReference>
<dbReference type="Pfam" id="PF00079">
    <property type="entry name" value="Serpin"/>
    <property type="match status" value="1"/>
</dbReference>